<keyword evidence="2" id="KW-0472">Membrane</keyword>
<reference evidence="4" key="1">
    <citation type="journal article" date="2006" name="PLoS Biol.">
        <title>Macronuclear genome sequence of the ciliate Tetrahymena thermophila, a model eukaryote.</title>
        <authorList>
            <person name="Eisen J.A."/>
            <person name="Coyne R.S."/>
            <person name="Wu M."/>
            <person name="Wu D."/>
            <person name="Thiagarajan M."/>
            <person name="Wortman J.R."/>
            <person name="Badger J.H."/>
            <person name="Ren Q."/>
            <person name="Amedeo P."/>
            <person name="Jones K.M."/>
            <person name="Tallon L.J."/>
            <person name="Delcher A.L."/>
            <person name="Salzberg S.L."/>
            <person name="Silva J.C."/>
            <person name="Haas B.J."/>
            <person name="Majoros W.H."/>
            <person name="Farzad M."/>
            <person name="Carlton J.M."/>
            <person name="Smith R.K. Jr."/>
            <person name="Garg J."/>
            <person name="Pearlman R.E."/>
            <person name="Karrer K.M."/>
            <person name="Sun L."/>
            <person name="Manning G."/>
            <person name="Elde N.C."/>
            <person name="Turkewitz A.P."/>
            <person name="Asai D.J."/>
            <person name="Wilkes D.E."/>
            <person name="Wang Y."/>
            <person name="Cai H."/>
            <person name="Collins K."/>
            <person name="Stewart B.A."/>
            <person name="Lee S.R."/>
            <person name="Wilamowska K."/>
            <person name="Weinberg Z."/>
            <person name="Ruzzo W.L."/>
            <person name="Wloga D."/>
            <person name="Gaertig J."/>
            <person name="Frankel J."/>
            <person name="Tsao C.-C."/>
            <person name="Gorovsky M.A."/>
            <person name="Keeling P.J."/>
            <person name="Waller R.F."/>
            <person name="Patron N.J."/>
            <person name="Cherry J.M."/>
            <person name="Stover N.A."/>
            <person name="Krieger C.J."/>
            <person name="del Toro C."/>
            <person name="Ryder H.F."/>
            <person name="Williamson S.C."/>
            <person name="Barbeau R.A."/>
            <person name="Hamilton E.P."/>
            <person name="Orias E."/>
        </authorList>
    </citation>
    <scope>NUCLEOTIDE SEQUENCE [LARGE SCALE GENOMIC DNA]</scope>
    <source>
        <strain evidence="4">SB210</strain>
    </source>
</reference>
<proteinExistence type="predicted"/>
<dbReference type="InParanoid" id="Q23ZE4"/>
<keyword evidence="2 3" id="KW-0812">Transmembrane</keyword>
<accession>Q23ZE4</accession>
<dbReference type="KEGG" id="tet:TTHERM_00787190"/>
<evidence type="ECO:0000256" key="1">
    <source>
        <dbReference type="SAM" id="MobiDB-lite"/>
    </source>
</evidence>
<feature type="transmembrane region" description="Helical" evidence="2">
    <location>
        <begin position="385"/>
        <end position="404"/>
    </location>
</feature>
<gene>
    <name evidence="3" type="ORF">TTHERM_00787190</name>
</gene>
<feature type="region of interest" description="Disordered" evidence="1">
    <location>
        <begin position="204"/>
        <end position="242"/>
    </location>
</feature>
<organism evidence="3 4">
    <name type="scientific">Tetrahymena thermophila (strain SB210)</name>
    <dbReference type="NCBI Taxonomy" id="312017"/>
    <lineage>
        <taxon>Eukaryota</taxon>
        <taxon>Sar</taxon>
        <taxon>Alveolata</taxon>
        <taxon>Ciliophora</taxon>
        <taxon>Intramacronucleata</taxon>
        <taxon>Oligohymenophorea</taxon>
        <taxon>Hymenostomatida</taxon>
        <taxon>Tetrahymenina</taxon>
        <taxon>Tetrahymenidae</taxon>
        <taxon>Tetrahymena</taxon>
    </lineage>
</organism>
<dbReference type="AlphaFoldDB" id="Q23ZE4"/>
<protein>
    <submittedName>
        <fullName evidence="3">Transmembrane protein, putative</fullName>
    </submittedName>
</protein>
<dbReference type="eggNOG" id="ENOG502ST1R">
    <property type="taxonomic scope" value="Eukaryota"/>
</dbReference>
<keyword evidence="2" id="KW-1133">Transmembrane helix</keyword>
<evidence type="ECO:0000313" key="3">
    <source>
        <dbReference type="EMBL" id="EAS01913.1"/>
    </source>
</evidence>
<keyword evidence="4" id="KW-1185">Reference proteome</keyword>
<name>Q23ZE4_TETTS</name>
<dbReference type="RefSeq" id="XP_001022158.1">
    <property type="nucleotide sequence ID" value="XM_001022158.3"/>
</dbReference>
<feature type="transmembrane region" description="Helical" evidence="2">
    <location>
        <begin position="72"/>
        <end position="100"/>
    </location>
</feature>
<evidence type="ECO:0000256" key="2">
    <source>
        <dbReference type="SAM" id="Phobius"/>
    </source>
</evidence>
<feature type="compositionally biased region" description="Polar residues" evidence="1">
    <location>
        <begin position="215"/>
        <end position="242"/>
    </location>
</feature>
<sequence length="426" mass="48892">MTTKQIDLTENNIKDSQEKQVSDCPQQKTGQEHHSALQKIKERLTPHLIKIFNHIQEQPHERKALVVLGAGVVYFFLGVFSIHFNLSMMMILGSIGFIVISKIKKAKKEGIINKVSPGLRTLLLKRSIFDILCDLWYFPIIPKYLKAIFGPFIFKKDPEVTVKNFDQLHPKFKQLVLTKGMINVLPAALKNFLLPENLLDINSDQVNDSDENSGNEHGQQVSAANLSTRDNSDTSSNGQQSNIPYLKERNFVHYAIEELNKNVLQKNQQQKTQQQHAPGTTELVICSQDVQNQIKREKLLKYLQGNVQEKYYKAHHYHFVKANKEKNSSFSQDPRLFLLKFLQGSKHVSEKERKNLKKALFLASIVLGTQLYFSKQSRHWLKYTVLFMIYMTAITVSAGSFVLLSKHKKASKKITNETSPPQEEEI</sequence>
<dbReference type="GeneID" id="7831203"/>
<dbReference type="HOGENOM" id="CLU_644796_0_0_1"/>
<dbReference type="OrthoDB" id="302466at2759"/>
<evidence type="ECO:0000313" key="4">
    <source>
        <dbReference type="Proteomes" id="UP000009168"/>
    </source>
</evidence>
<dbReference type="EMBL" id="GG662552">
    <property type="protein sequence ID" value="EAS01913.1"/>
    <property type="molecule type" value="Genomic_DNA"/>
</dbReference>
<dbReference type="Proteomes" id="UP000009168">
    <property type="component" value="Unassembled WGS sequence"/>
</dbReference>